<sequence length="192" mass="20853">MQPARLDLPVDPRATNKYSLLLLQEEFAWRPIEVIQATAPLRLTVPAHGLPGEWPIWCEQVDGFPDLNRDKNRERGRMAQVVDPDTVEFNDLNGLGRSAAGGVLVYRKPLDLTGCRVALQIRIAGQVLDFTTENGGAAIAGLGRVGVTLTAEQSAAIPLGRGDYDLIVTDSLGELRPVLFGDVFVGRVKCHG</sequence>
<proteinExistence type="predicted"/>
<accession>A0AAU7Y777</accession>
<dbReference type="EMBL" id="CP158373">
    <property type="protein sequence ID" value="XBY64837.1"/>
    <property type="molecule type" value="Genomic_DNA"/>
</dbReference>
<protein>
    <submittedName>
        <fullName evidence="1">Uncharacterized protein</fullName>
    </submittedName>
</protein>
<organism evidence="1">
    <name type="scientific">Pseudomonas solani</name>
    <dbReference type="NCBI Taxonomy" id="2731552"/>
    <lineage>
        <taxon>Bacteria</taxon>
        <taxon>Pseudomonadati</taxon>
        <taxon>Pseudomonadota</taxon>
        <taxon>Gammaproteobacteria</taxon>
        <taxon>Pseudomonadales</taxon>
        <taxon>Pseudomonadaceae</taxon>
        <taxon>Pseudomonas</taxon>
    </lineage>
</organism>
<evidence type="ECO:0000313" key="1">
    <source>
        <dbReference type="EMBL" id="XBY64837.1"/>
    </source>
</evidence>
<dbReference type="RefSeq" id="WP_350447625.1">
    <property type="nucleotide sequence ID" value="NZ_CP158373.1"/>
</dbReference>
<gene>
    <name evidence="1" type="ORF">ABS648_03460</name>
</gene>
<dbReference type="AlphaFoldDB" id="A0AAU7Y777"/>
<reference evidence="1" key="1">
    <citation type="submission" date="2023-08" db="EMBL/GenBank/DDBJ databases">
        <title>Increased levels of nutrients transform a symbiont into a lethal pathobiont.</title>
        <authorList>
            <person name="Lachnit T."/>
            <person name="Ulrich L."/>
            <person name="Willmer F.M."/>
            <person name="Hasenbein T."/>
            <person name="Steiner L.X."/>
            <person name="Wolters M."/>
            <person name="Herbst E.M."/>
            <person name="Deines P."/>
        </authorList>
    </citation>
    <scope>NUCLEOTIDE SEQUENCE</scope>
    <source>
        <strain evidence="1">T3</strain>
    </source>
</reference>
<name>A0AAU7Y777_9PSED</name>